<sequence>MSRIQLLFAYHNHSGERSPSSRIPGTGCVGKALYSQFSTRWLISIQLTAMVAPPRKGKERPRMTPPVPCVAVLRGGSRIQYARASPELSQFFMPGRIGHQSWNDRVLPPRTEARLPNLMADKRREDPASVIDQRRSVRASLRVSASSLLELDKKGRP</sequence>
<evidence type="ECO:0000313" key="2">
    <source>
        <dbReference type="Proteomes" id="UP000827986"/>
    </source>
</evidence>
<keyword evidence="2" id="KW-1185">Reference proteome</keyword>
<dbReference type="AlphaFoldDB" id="A0A9D3XLY2"/>
<comment type="caution">
    <text evidence="1">The sequence shown here is derived from an EMBL/GenBank/DDBJ whole genome shotgun (WGS) entry which is preliminary data.</text>
</comment>
<protein>
    <submittedName>
        <fullName evidence="1">Uncharacterized protein</fullName>
    </submittedName>
</protein>
<organism evidence="1 2">
    <name type="scientific">Mauremys mutica</name>
    <name type="common">yellowpond turtle</name>
    <dbReference type="NCBI Taxonomy" id="74926"/>
    <lineage>
        <taxon>Eukaryota</taxon>
        <taxon>Metazoa</taxon>
        <taxon>Chordata</taxon>
        <taxon>Craniata</taxon>
        <taxon>Vertebrata</taxon>
        <taxon>Euteleostomi</taxon>
        <taxon>Archelosauria</taxon>
        <taxon>Testudinata</taxon>
        <taxon>Testudines</taxon>
        <taxon>Cryptodira</taxon>
        <taxon>Durocryptodira</taxon>
        <taxon>Testudinoidea</taxon>
        <taxon>Geoemydidae</taxon>
        <taxon>Geoemydinae</taxon>
        <taxon>Mauremys</taxon>
    </lineage>
</organism>
<name>A0A9D3XLY2_9SAUR</name>
<reference evidence="1" key="1">
    <citation type="submission" date="2021-09" db="EMBL/GenBank/DDBJ databases">
        <title>The genome of Mauremys mutica provides insights into the evolution of semi-aquatic lifestyle.</title>
        <authorList>
            <person name="Gong S."/>
            <person name="Gao Y."/>
        </authorList>
    </citation>
    <scope>NUCLEOTIDE SEQUENCE</scope>
    <source>
        <strain evidence="1">MM-2020</strain>
        <tissue evidence="1">Muscle</tissue>
    </source>
</reference>
<feature type="non-terminal residue" evidence="1">
    <location>
        <position position="1"/>
    </location>
</feature>
<dbReference type="EMBL" id="JAHDVG010000468">
    <property type="protein sequence ID" value="KAH1181555.1"/>
    <property type="molecule type" value="Genomic_DNA"/>
</dbReference>
<evidence type="ECO:0000313" key="1">
    <source>
        <dbReference type="EMBL" id="KAH1181555.1"/>
    </source>
</evidence>
<proteinExistence type="predicted"/>
<accession>A0A9D3XLY2</accession>
<dbReference type="Proteomes" id="UP000827986">
    <property type="component" value="Unassembled WGS sequence"/>
</dbReference>
<gene>
    <name evidence="1" type="ORF">KIL84_005281</name>
</gene>